<organism evidence="8 9">
    <name type="scientific">Hyaloscypha variabilis (strain UAMH 11265 / GT02V1 / F)</name>
    <name type="common">Meliniomyces variabilis</name>
    <dbReference type="NCBI Taxonomy" id="1149755"/>
    <lineage>
        <taxon>Eukaryota</taxon>
        <taxon>Fungi</taxon>
        <taxon>Dikarya</taxon>
        <taxon>Ascomycota</taxon>
        <taxon>Pezizomycotina</taxon>
        <taxon>Leotiomycetes</taxon>
        <taxon>Helotiales</taxon>
        <taxon>Hyaloscyphaceae</taxon>
        <taxon>Hyaloscypha</taxon>
        <taxon>Hyaloscypha variabilis</taxon>
    </lineage>
</organism>
<dbReference type="Gene3D" id="1.10.630.10">
    <property type="entry name" value="Cytochrome P450"/>
    <property type="match status" value="1"/>
</dbReference>
<evidence type="ECO:0000256" key="1">
    <source>
        <dbReference type="ARBA" id="ARBA00010617"/>
    </source>
</evidence>
<dbReference type="GO" id="GO:0004497">
    <property type="term" value="F:monooxygenase activity"/>
    <property type="evidence" value="ECO:0007669"/>
    <property type="project" value="UniProtKB-KW"/>
</dbReference>
<dbReference type="GO" id="GO:0005506">
    <property type="term" value="F:iron ion binding"/>
    <property type="evidence" value="ECO:0007669"/>
    <property type="project" value="InterPro"/>
</dbReference>
<feature type="chain" id="PRO_5014468659" evidence="7">
    <location>
        <begin position="19"/>
        <end position="500"/>
    </location>
</feature>
<dbReference type="InterPro" id="IPR036396">
    <property type="entry name" value="Cyt_P450_sf"/>
</dbReference>
<evidence type="ECO:0000256" key="4">
    <source>
        <dbReference type="ARBA" id="ARBA00023004"/>
    </source>
</evidence>
<evidence type="ECO:0000256" key="3">
    <source>
        <dbReference type="ARBA" id="ARBA00023002"/>
    </source>
</evidence>
<dbReference type="PROSITE" id="PS00086">
    <property type="entry name" value="CYTOCHROME_P450"/>
    <property type="match status" value="1"/>
</dbReference>
<evidence type="ECO:0000256" key="5">
    <source>
        <dbReference type="PIRSR" id="PIRSR602401-1"/>
    </source>
</evidence>
<keyword evidence="9" id="KW-1185">Reference proteome</keyword>
<dbReference type="GO" id="GO:0020037">
    <property type="term" value="F:heme binding"/>
    <property type="evidence" value="ECO:0007669"/>
    <property type="project" value="InterPro"/>
</dbReference>
<keyword evidence="5 6" id="KW-0349">Heme</keyword>
<comment type="similarity">
    <text evidence="1 6">Belongs to the cytochrome P450 family.</text>
</comment>
<dbReference type="InterPro" id="IPR050364">
    <property type="entry name" value="Cytochrome_P450_fung"/>
</dbReference>
<evidence type="ECO:0000256" key="2">
    <source>
        <dbReference type="ARBA" id="ARBA00022723"/>
    </source>
</evidence>
<dbReference type="PANTHER" id="PTHR46300">
    <property type="entry name" value="P450, PUTATIVE (EUROFUNG)-RELATED-RELATED"/>
    <property type="match status" value="1"/>
</dbReference>
<dbReference type="EMBL" id="KZ613954">
    <property type="protein sequence ID" value="PMD34424.1"/>
    <property type="molecule type" value="Genomic_DNA"/>
</dbReference>
<keyword evidence="6" id="KW-0503">Monooxygenase</keyword>
<sequence>MLGLICGALLIAFAAVFSQRLFTASRWYHKLHNPHSYPLPPSPPSQFFFGHTRVIPTRNPEKYYKKLSKKYNSDVLYFKQYRTPVIVLNSVKAANELLSKQGANYSSRPRFVLFEVMGWGLTLTFMPWSPLFKTHRALLQKSFTKSNIIQYQALQERSARRAILRIINSPSDWSSHLRSFASTIVQQIAFGVELSHDEDARVQRATSLANRVLAEGGSPGSTLIDNFPFLAKLPIWLVRSKALEHARNLGWIIRDLHDIPFAASRREFEAGTLRDDCFVSPLLEQFAEEKKQDKEGELSIPDINGAAATIFIAGFDTTYTTLLVGILAFLSHPPVFHKAREILERVIGTARLPSLSDRENPELRYLDYIVDEISRWRPLSPLGVPHKSVEDDVYDGMFIPKGATVYFNAWAMSRDEATYREPERFCPERYLEKGEGGWGEPVLQAPFGFGRRVCPGKYLAQASVWIALVTLIVTVDISNLVGGDGEEIKPEVEFSSGLSR</sequence>
<name>A0A2J6R7C7_HYAVF</name>
<reference evidence="8 9" key="1">
    <citation type="submission" date="2016-04" db="EMBL/GenBank/DDBJ databases">
        <title>A degradative enzymes factory behind the ericoid mycorrhizal symbiosis.</title>
        <authorList>
            <consortium name="DOE Joint Genome Institute"/>
            <person name="Martino E."/>
            <person name="Morin E."/>
            <person name="Grelet G."/>
            <person name="Kuo A."/>
            <person name="Kohler A."/>
            <person name="Daghino S."/>
            <person name="Barry K."/>
            <person name="Choi C."/>
            <person name="Cichocki N."/>
            <person name="Clum A."/>
            <person name="Copeland A."/>
            <person name="Hainaut M."/>
            <person name="Haridas S."/>
            <person name="Labutti K."/>
            <person name="Lindquist E."/>
            <person name="Lipzen A."/>
            <person name="Khouja H.-R."/>
            <person name="Murat C."/>
            <person name="Ohm R."/>
            <person name="Olson A."/>
            <person name="Spatafora J."/>
            <person name="Veneault-Fourrey C."/>
            <person name="Henrissat B."/>
            <person name="Grigoriev I."/>
            <person name="Martin F."/>
            <person name="Perotto S."/>
        </authorList>
    </citation>
    <scope>NUCLEOTIDE SEQUENCE [LARGE SCALE GENOMIC DNA]</scope>
    <source>
        <strain evidence="8 9">F</strain>
    </source>
</reference>
<comment type="cofactor">
    <cofactor evidence="5">
        <name>heme</name>
        <dbReference type="ChEBI" id="CHEBI:30413"/>
    </cofactor>
</comment>
<evidence type="ECO:0000313" key="8">
    <source>
        <dbReference type="EMBL" id="PMD34424.1"/>
    </source>
</evidence>
<keyword evidence="3 6" id="KW-0560">Oxidoreductase</keyword>
<keyword evidence="4 5" id="KW-0408">Iron</keyword>
<proteinExistence type="inferred from homology"/>
<dbReference type="GO" id="GO:0016705">
    <property type="term" value="F:oxidoreductase activity, acting on paired donors, with incorporation or reduction of molecular oxygen"/>
    <property type="evidence" value="ECO:0007669"/>
    <property type="project" value="InterPro"/>
</dbReference>
<dbReference type="STRING" id="1149755.A0A2J6R7C7"/>
<evidence type="ECO:0000256" key="6">
    <source>
        <dbReference type="RuleBase" id="RU000461"/>
    </source>
</evidence>
<keyword evidence="7" id="KW-0732">Signal</keyword>
<dbReference type="PRINTS" id="PR00463">
    <property type="entry name" value="EP450I"/>
</dbReference>
<dbReference type="AlphaFoldDB" id="A0A2J6R7C7"/>
<feature type="signal peptide" evidence="7">
    <location>
        <begin position="1"/>
        <end position="18"/>
    </location>
</feature>
<keyword evidence="2 5" id="KW-0479">Metal-binding</keyword>
<dbReference type="InterPro" id="IPR017972">
    <property type="entry name" value="Cyt_P450_CS"/>
</dbReference>
<dbReference type="CDD" id="cd11065">
    <property type="entry name" value="CYP64-like"/>
    <property type="match status" value="1"/>
</dbReference>
<accession>A0A2J6R7C7</accession>
<dbReference type="Pfam" id="PF00067">
    <property type="entry name" value="p450"/>
    <property type="match status" value="1"/>
</dbReference>
<dbReference type="InterPro" id="IPR002401">
    <property type="entry name" value="Cyt_P450_E_grp-I"/>
</dbReference>
<dbReference type="SUPFAM" id="SSF48264">
    <property type="entry name" value="Cytochrome P450"/>
    <property type="match status" value="1"/>
</dbReference>
<dbReference type="Proteomes" id="UP000235786">
    <property type="component" value="Unassembled WGS sequence"/>
</dbReference>
<gene>
    <name evidence="8" type="ORF">L207DRAFT_437860</name>
</gene>
<dbReference type="OrthoDB" id="2789670at2759"/>
<protein>
    <submittedName>
        <fullName evidence="8">Cytochrome P450</fullName>
    </submittedName>
</protein>
<dbReference type="PRINTS" id="PR00385">
    <property type="entry name" value="P450"/>
</dbReference>
<dbReference type="InterPro" id="IPR001128">
    <property type="entry name" value="Cyt_P450"/>
</dbReference>
<feature type="binding site" description="axial binding residue" evidence="5">
    <location>
        <position position="454"/>
    </location>
    <ligand>
        <name>heme</name>
        <dbReference type="ChEBI" id="CHEBI:30413"/>
    </ligand>
    <ligandPart>
        <name>Fe</name>
        <dbReference type="ChEBI" id="CHEBI:18248"/>
    </ligandPart>
</feature>
<dbReference type="PANTHER" id="PTHR46300:SF5">
    <property type="entry name" value="CYTOCHROME P450"/>
    <property type="match status" value="1"/>
</dbReference>
<evidence type="ECO:0000256" key="7">
    <source>
        <dbReference type="SAM" id="SignalP"/>
    </source>
</evidence>
<evidence type="ECO:0000313" key="9">
    <source>
        <dbReference type="Proteomes" id="UP000235786"/>
    </source>
</evidence>